<feature type="chain" id="PRO_5045473317" description="Endonuclease/exonuclease/phosphatase domain-containing protein" evidence="1">
    <location>
        <begin position="24"/>
        <end position="273"/>
    </location>
</feature>
<evidence type="ECO:0000313" key="4">
    <source>
        <dbReference type="Proteomes" id="UP001499979"/>
    </source>
</evidence>
<dbReference type="Proteomes" id="UP001499979">
    <property type="component" value="Unassembled WGS sequence"/>
</dbReference>
<gene>
    <name evidence="3" type="ORF">GCM10009606_28320</name>
</gene>
<dbReference type="RefSeq" id="WP_343908225.1">
    <property type="nucleotide sequence ID" value="NZ_BAAAJE010000015.1"/>
</dbReference>
<dbReference type="EMBL" id="BAAAJE010000015">
    <property type="protein sequence ID" value="GAA1147916.1"/>
    <property type="molecule type" value="Genomic_DNA"/>
</dbReference>
<keyword evidence="4" id="KW-1185">Reference proteome</keyword>
<dbReference type="InterPro" id="IPR050410">
    <property type="entry name" value="CCR4/nocturin_mRNA_transcr"/>
</dbReference>
<dbReference type="Pfam" id="PF03372">
    <property type="entry name" value="Exo_endo_phos"/>
    <property type="match status" value="1"/>
</dbReference>
<evidence type="ECO:0000259" key="2">
    <source>
        <dbReference type="Pfam" id="PF03372"/>
    </source>
</evidence>
<proteinExistence type="predicted"/>
<evidence type="ECO:0000313" key="3">
    <source>
        <dbReference type="EMBL" id="GAA1147916.1"/>
    </source>
</evidence>
<dbReference type="SUPFAM" id="SSF56219">
    <property type="entry name" value="DNase I-like"/>
    <property type="match status" value="1"/>
</dbReference>
<dbReference type="InterPro" id="IPR036691">
    <property type="entry name" value="Endo/exonu/phosph_ase_sf"/>
</dbReference>
<dbReference type="Gene3D" id="3.60.10.10">
    <property type="entry name" value="Endonuclease/exonuclease/phosphatase"/>
    <property type="match status" value="1"/>
</dbReference>
<dbReference type="InterPro" id="IPR005135">
    <property type="entry name" value="Endo/exonuclease/phosphatase"/>
</dbReference>
<sequence>MLSRILLVLLALAAPLVPTAAHAADGRRQVTVASFNVLGADHTDGRHPRRGFDESPARLDRAIKLLRRTHVDLVGFQEFQRPQYDRFLAKVGDRWGVYAGAEWDTDNSIGWRLDRFELVRGWSVPVPYFHGNLRYMPVVELRLLHTKRHVFVMNTHNPADTRGNAAAWRAEAVRTERAVTRKLSNQEHAPVIMTGDMNDRAAFFCPFTRNGVMHSFIGGRHRNGGDCEPPASMGVDWILGNRYVDFGAPRIDRSALVEATTDHPLVSSRVTLR</sequence>
<name>A0ABP4F3M6_9ACTN</name>
<keyword evidence="1" id="KW-0732">Signal</keyword>
<comment type="caution">
    <text evidence="3">The sequence shown here is derived from an EMBL/GenBank/DDBJ whole genome shotgun (WGS) entry which is preliminary data.</text>
</comment>
<feature type="signal peptide" evidence="1">
    <location>
        <begin position="1"/>
        <end position="23"/>
    </location>
</feature>
<feature type="domain" description="Endonuclease/exonuclease/phosphatase" evidence="2">
    <location>
        <begin position="33"/>
        <end position="220"/>
    </location>
</feature>
<reference evidence="4" key="1">
    <citation type="journal article" date="2019" name="Int. J. Syst. Evol. Microbiol.">
        <title>The Global Catalogue of Microorganisms (GCM) 10K type strain sequencing project: providing services to taxonomists for standard genome sequencing and annotation.</title>
        <authorList>
            <consortium name="The Broad Institute Genomics Platform"/>
            <consortium name="The Broad Institute Genome Sequencing Center for Infectious Disease"/>
            <person name="Wu L."/>
            <person name="Ma J."/>
        </authorList>
    </citation>
    <scope>NUCLEOTIDE SEQUENCE [LARGE SCALE GENOMIC DNA]</scope>
    <source>
        <strain evidence="4">JCM 11813</strain>
    </source>
</reference>
<protein>
    <recommendedName>
        <fullName evidence="2">Endonuclease/exonuclease/phosphatase domain-containing protein</fullName>
    </recommendedName>
</protein>
<dbReference type="PANTHER" id="PTHR12121">
    <property type="entry name" value="CARBON CATABOLITE REPRESSOR PROTEIN 4"/>
    <property type="match status" value="1"/>
</dbReference>
<accession>A0ABP4F3M6</accession>
<evidence type="ECO:0000256" key="1">
    <source>
        <dbReference type="SAM" id="SignalP"/>
    </source>
</evidence>
<dbReference type="PANTHER" id="PTHR12121:SF34">
    <property type="entry name" value="PROTEIN ANGEL"/>
    <property type="match status" value="1"/>
</dbReference>
<organism evidence="3 4">
    <name type="scientific">Nocardioides aquiterrae</name>
    <dbReference type="NCBI Taxonomy" id="203799"/>
    <lineage>
        <taxon>Bacteria</taxon>
        <taxon>Bacillati</taxon>
        <taxon>Actinomycetota</taxon>
        <taxon>Actinomycetes</taxon>
        <taxon>Propionibacteriales</taxon>
        <taxon>Nocardioidaceae</taxon>
        <taxon>Nocardioides</taxon>
    </lineage>
</organism>